<comment type="subunit">
    <text evidence="6">Homodimer.</text>
</comment>
<dbReference type="RefSeq" id="WP_085545340.1">
    <property type="nucleotide sequence ID" value="NZ_FXBB01000034.1"/>
</dbReference>
<keyword evidence="2 6" id="KW-0274">FAD</keyword>
<dbReference type="Proteomes" id="UP000193355">
    <property type="component" value="Unassembled WGS sequence"/>
</dbReference>
<name>A0A1X7KQI2_9BACT</name>
<evidence type="ECO:0000256" key="2">
    <source>
        <dbReference type="ARBA" id="ARBA00022827"/>
    </source>
</evidence>
<evidence type="ECO:0000259" key="8">
    <source>
        <dbReference type="Pfam" id="PF07992"/>
    </source>
</evidence>
<dbReference type="InterPro" id="IPR023753">
    <property type="entry name" value="FAD/NAD-binding_dom"/>
</dbReference>
<keyword evidence="4" id="KW-1015">Disulfide bond</keyword>
<evidence type="ECO:0000256" key="7">
    <source>
        <dbReference type="RuleBase" id="RU003881"/>
    </source>
</evidence>
<keyword evidence="5 6" id="KW-0676">Redox-active center</keyword>
<dbReference type="PROSITE" id="PS00573">
    <property type="entry name" value="PYRIDINE_REDOX_2"/>
    <property type="match status" value="1"/>
</dbReference>
<dbReference type="InterPro" id="IPR050097">
    <property type="entry name" value="Ferredoxin-NADP_redctase_2"/>
</dbReference>
<dbReference type="STRING" id="561720.SAMN06275492_13415"/>
<dbReference type="GO" id="GO:0019430">
    <property type="term" value="P:removal of superoxide radicals"/>
    <property type="evidence" value="ECO:0007669"/>
    <property type="project" value="UniProtKB-UniRule"/>
</dbReference>
<feature type="domain" description="FAD/NAD(P)-binding" evidence="8">
    <location>
        <begin position="5"/>
        <end position="290"/>
    </location>
</feature>
<keyword evidence="3 6" id="KW-0560">Oxidoreductase</keyword>
<evidence type="ECO:0000313" key="10">
    <source>
        <dbReference type="Proteomes" id="UP000193355"/>
    </source>
</evidence>
<evidence type="ECO:0000256" key="4">
    <source>
        <dbReference type="ARBA" id="ARBA00023157"/>
    </source>
</evidence>
<dbReference type="PANTHER" id="PTHR48105">
    <property type="entry name" value="THIOREDOXIN REDUCTASE 1-RELATED-RELATED"/>
    <property type="match status" value="1"/>
</dbReference>
<dbReference type="InterPro" id="IPR005982">
    <property type="entry name" value="Thioredox_Rdtase"/>
</dbReference>
<dbReference type="AlphaFoldDB" id="A0A1X7KQI2"/>
<dbReference type="SUPFAM" id="SSF51905">
    <property type="entry name" value="FAD/NAD(P)-binding domain"/>
    <property type="match status" value="1"/>
</dbReference>
<evidence type="ECO:0000256" key="5">
    <source>
        <dbReference type="ARBA" id="ARBA00023284"/>
    </source>
</evidence>
<dbReference type="PRINTS" id="PR00469">
    <property type="entry name" value="PNDRDTASEII"/>
</dbReference>
<proteinExistence type="inferred from homology"/>
<keyword evidence="10" id="KW-1185">Reference proteome</keyword>
<protein>
    <recommendedName>
        <fullName evidence="6">Thioredoxin reductase</fullName>
        <ecNumber evidence="6">1.8.1.9</ecNumber>
    </recommendedName>
</protein>
<evidence type="ECO:0000313" key="9">
    <source>
        <dbReference type="EMBL" id="SMG43797.1"/>
    </source>
</evidence>
<dbReference type="EMBL" id="FXBB01000034">
    <property type="protein sequence ID" value="SMG43797.1"/>
    <property type="molecule type" value="Genomic_DNA"/>
</dbReference>
<evidence type="ECO:0000256" key="1">
    <source>
        <dbReference type="ARBA" id="ARBA00022630"/>
    </source>
</evidence>
<dbReference type="InterPro" id="IPR036188">
    <property type="entry name" value="FAD/NAD-bd_sf"/>
</dbReference>
<dbReference type="Gene3D" id="3.50.50.60">
    <property type="entry name" value="FAD/NAD(P)-binding domain"/>
    <property type="match status" value="2"/>
</dbReference>
<keyword evidence="7" id="KW-0521">NADP</keyword>
<evidence type="ECO:0000256" key="6">
    <source>
        <dbReference type="RuleBase" id="RU003880"/>
    </source>
</evidence>
<gene>
    <name evidence="9" type="ORF">SAMN06275492_13415</name>
</gene>
<accession>A0A1X7KQI2</accession>
<dbReference type="NCBIfam" id="TIGR01292">
    <property type="entry name" value="TRX_reduct"/>
    <property type="match status" value="1"/>
</dbReference>
<dbReference type="EC" id="1.8.1.9" evidence="6"/>
<organism evidence="9 10">
    <name type="scientific">Dethiosulfovibrio salsuginis</name>
    <dbReference type="NCBI Taxonomy" id="561720"/>
    <lineage>
        <taxon>Bacteria</taxon>
        <taxon>Thermotogati</taxon>
        <taxon>Synergistota</taxon>
        <taxon>Synergistia</taxon>
        <taxon>Synergistales</taxon>
        <taxon>Dethiosulfovibrionaceae</taxon>
        <taxon>Dethiosulfovibrio</taxon>
    </lineage>
</organism>
<dbReference type="Pfam" id="PF07992">
    <property type="entry name" value="Pyr_redox_2"/>
    <property type="match status" value="1"/>
</dbReference>
<dbReference type="InterPro" id="IPR008255">
    <property type="entry name" value="Pyr_nucl-diS_OxRdtase_2_AS"/>
</dbReference>
<evidence type="ECO:0000256" key="3">
    <source>
        <dbReference type="ARBA" id="ARBA00023002"/>
    </source>
</evidence>
<comment type="catalytic activity">
    <reaction evidence="6">
        <text>[thioredoxin]-dithiol + NADP(+) = [thioredoxin]-disulfide + NADPH + H(+)</text>
        <dbReference type="Rhea" id="RHEA:20345"/>
        <dbReference type="Rhea" id="RHEA-COMP:10698"/>
        <dbReference type="Rhea" id="RHEA-COMP:10700"/>
        <dbReference type="ChEBI" id="CHEBI:15378"/>
        <dbReference type="ChEBI" id="CHEBI:29950"/>
        <dbReference type="ChEBI" id="CHEBI:50058"/>
        <dbReference type="ChEBI" id="CHEBI:57783"/>
        <dbReference type="ChEBI" id="CHEBI:58349"/>
        <dbReference type="EC" id="1.8.1.9"/>
    </reaction>
</comment>
<dbReference type="GO" id="GO:0005737">
    <property type="term" value="C:cytoplasm"/>
    <property type="evidence" value="ECO:0007669"/>
    <property type="project" value="InterPro"/>
</dbReference>
<comment type="similarity">
    <text evidence="6">Belongs to the class-II pyridine nucleotide-disulfide oxidoreductase family.</text>
</comment>
<keyword evidence="1 6" id="KW-0285">Flavoprotein</keyword>
<comment type="cofactor">
    <cofactor evidence="7">
        <name>FAD</name>
        <dbReference type="ChEBI" id="CHEBI:57692"/>
    </cofactor>
    <text evidence="7">Binds 1 FAD per subunit.</text>
</comment>
<sequence>MEQRDLVIIGGGPAGLTAAIYGRRAGLSTLVIEKGMVGGAICTTEEIENWPGVKHATGPELGDMFKDHALSLKAEFLDAEVASIKENGLCKIISTDKGDFEAKALIVATGASFRKLGCPGEAEFAGKGVSYCATCDGAFFEELEVAVIGGGNTAVEEACYLTQFATKVYIVHRRDKFRADQMAVDRALANPKVQPVWDSVVEEIAGDGMVEKVVLKNVKTGELSDLPVSGVFMFVGNTPNADLVKDIVDTEKGGWVKTDEKMATSMKGLFAAGDLRDKSLRQVVTAASDGAIAAMSAYEYIAEHF</sequence>
<dbReference type="GO" id="GO:0004791">
    <property type="term" value="F:thioredoxin-disulfide reductase (NADPH) activity"/>
    <property type="evidence" value="ECO:0007669"/>
    <property type="project" value="UniProtKB-UniRule"/>
</dbReference>
<dbReference type="OrthoDB" id="9806179at2"/>
<reference evidence="10" key="1">
    <citation type="submission" date="2017-04" db="EMBL/GenBank/DDBJ databases">
        <authorList>
            <person name="Varghese N."/>
            <person name="Submissions S."/>
        </authorList>
    </citation>
    <scope>NUCLEOTIDE SEQUENCE [LARGE SCALE GENOMIC DNA]</scope>
    <source>
        <strain evidence="10">USBA 82</strain>
    </source>
</reference>
<dbReference type="PRINTS" id="PR00368">
    <property type="entry name" value="FADPNR"/>
</dbReference>